<dbReference type="SMART" id="SM00633">
    <property type="entry name" value="Glyco_10"/>
    <property type="match status" value="1"/>
</dbReference>
<evidence type="ECO:0000256" key="6">
    <source>
        <dbReference type="ARBA" id="ARBA00023326"/>
    </source>
</evidence>
<keyword evidence="9" id="KW-1185">Reference proteome</keyword>
<keyword evidence="4" id="KW-0378">Hydrolase</keyword>
<evidence type="ECO:0000256" key="2">
    <source>
        <dbReference type="ARBA" id="ARBA00022651"/>
    </source>
</evidence>
<dbReference type="SUPFAM" id="SSF49785">
    <property type="entry name" value="Galactose-binding domain-like"/>
    <property type="match status" value="3"/>
</dbReference>
<evidence type="ECO:0000256" key="4">
    <source>
        <dbReference type="ARBA" id="ARBA00022801"/>
    </source>
</evidence>
<dbReference type="InterPro" id="IPR017853">
    <property type="entry name" value="GH"/>
</dbReference>
<evidence type="ECO:0000313" key="8">
    <source>
        <dbReference type="EMBL" id="KAG9440028.1"/>
    </source>
</evidence>
<comment type="similarity">
    <text evidence="1">Belongs to the glycosyl hydrolase 10 (cellulase F) family.</text>
</comment>
<accession>A0AAV7DYA8</accession>
<evidence type="ECO:0000256" key="1">
    <source>
        <dbReference type="ARBA" id="ARBA00007495"/>
    </source>
</evidence>
<dbReference type="PANTHER" id="PTHR31490">
    <property type="entry name" value="GLYCOSYL HYDROLASE"/>
    <property type="match status" value="1"/>
</dbReference>
<dbReference type="Gene3D" id="2.60.120.260">
    <property type="entry name" value="Galactose-binding domain-like"/>
    <property type="match status" value="3"/>
</dbReference>
<dbReference type="Proteomes" id="UP000825729">
    <property type="component" value="Unassembled WGS sequence"/>
</dbReference>
<comment type="caution">
    <text evidence="8">The sequence shown here is derived from an EMBL/GenBank/DDBJ whole genome shotgun (WGS) entry which is preliminary data.</text>
</comment>
<dbReference type="PROSITE" id="PS51760">
    <property type="entry name" value="GH10_2"/>
    <property type="match status" value="1"/>
</dbReference>
<gene>
    <name evidence="8" type="ORF">H6P81_020193</name>
</gene>
<evidence type="ECO:0000259" key="7">
    <source>
        <dbReference type="PROSITE" id="PS51760"/>
    </source>
</evidence>
<feature type="domain" description="GH10" evidence="7">
    <location>
        <begin position="548"/>
        <end position="843"/>
    </location>
</feature>
<keyword evidence="5" id="KW-0119">Carbohydrate metabolism</keyword>
<dbReference type="FunFam" id="3.20.20.80:FF:000104">
    <property type="entry name" value="Endo-1,4-beta-xylanase A"/>
    <property type="match status" value="1"/>
</dbReference>
<keyword evidence="3" id="KW-0677">Repeat</keyword>
<dbReference type="InterPro" id="IPR008979">
    <property type="entry name" value="Galactose-bd-like_sf"/>
</dbReference>
<protein>
    <recommendedName>
        <fullName evidence="7">GH10 domain-containing protein</fullName>
    </recommendedName>
</protein>
<evidence type="ECO:0000313" key="9">
    <source>
        <dbReference type="Proteomes" id="UP000825729"/>
    </source>
</evidence>
<keyword evidence="6" id="KW-0624">Polysaccharide degradation</keyword>
<dbReference type="SUPFAM" id="SSF51445">
    <property type="entry name" value="(Trans)glycosidases"/>
    <property type="match status" value="1"/>
</dbReference>
<dbReference type="AlphaFoldDB" id="A0AAV7DYA8"/>
<dbReference type="InterPro" id="IPR003305">
    <property type="entry name" value="CenC_carb-bd"/>
</dbReference>
<dbReference type="GO" id="GO:0045493">
    <property type="term" value="P:xylan catabolic process"/>
    <property type="evidence" value="ECO:0007669"/>
    <property type="project" value="UniProtKB-KW"/>
</dbReference>
<name>A0AAV7DYA8_ARIFI</name>
<sequence>MNIDEEDHAENIILNHDFAGGLDPWKPNCCDSFVVFGQSSNHNGVKARTGTNFAVVTNRGQCWQGLEQDITSRVSLAATYTVSASVRVWAASLEGDVDVRATLRLEYPDAATEYLFVGSVLASKDCWKKLDGRFSLEKMPRSVVFYLEGPSPGIDLLIDSVVVASLFSSKERKETCRNLPLERDENILLNPYFENGLANWTARGCRIALQDCFGDGKLTPLHGKFFASATNRTQQWNGIQQEITARVKQNVAYEVKAGVRISGGITGTVKVEVTLWVQKRNQREEYIRVGTLQTSDKEWMQLQGKFFLCGPALRVIIYVEGSPAGTDILLDHMVIKPAAKIRALPPHVIKNCEFGVNVIQNSNLQDGLKGWFPLGPCTLSVAAGSPRMLPLKAIESLEPHETLSGFYLSVTNRTQNWMGPAQMITDKIHLYLTYQVSAWVRIGSRTSGLQHVNVAIDVEGKWVNGGQIEICDDSWHEIGGSFRIEKKPSKVMVYVQGPSPGVDLMVAGLHIFPVDLKARFKHLKMKTDKVRKRDVIIKLLGLDGSIMSGATVKVQQNQNSFPFGSCISRRAIDNEIFVRFLVENFNWAVLENELKWPSTEPQQGKLNYKDVDDLLNFCKSHNLKVRGHCLFWEVEDTVPSWVRLLNKNDLKAAIENRLVGLLSRYKGKFHHYDVNNEMLHGSFHQDRLGKEIRAYMFKITHQLDPNAVLFVNDYHVEDGCDHKSSPEKYIEHILGLQEQGAPVGGIGLQGHIDSPVGSIVCSALDKMAILSLPIWFTELDVSSTNEHVRADDLEVMLREAFAHPAVEGITLWGFCELLMSRENAHLLEADGNVTEAGKRYLALREEWLTQAHGQINDKREFEFRGFYGSYDVEVGTPAKTFTQKFVVDEGEGQLYVYINL</sequence>
<dbReference type="Gene3D" id="3.20.20.80">
    <property type="entry name" value="Glycosidases"/>
    <property type="match status" value="1"/>
</dbReference>
<evidence type="ECO:0000256" key="5">
    <source>
        <dbReference type="ARBA" id="ARBA00023277"/>
    </source>
</evidence>
<evidence type="ECO:0000256" key="3">
    <source>
        <dbReference type="ARBA" id="ARBA00022737"/>
    </source>
</evidence>
<organism evidence="8 9">
    <name type="scientific">Aristolochia fimbriata</name>
    <name type="common">White veined hardy Dutchman's pipe vine</name>
    <dbReference type="NCBI Taxonomy" id="158543"/>
    <lineage>
        <taxon>Eukaryota</taxon>
        <taxon>Viridiplantae</taxon>
        <taxon>Streptophyta</taxon>
        <taxon>Embryophyta</taxon>
        <taxon>Tracheophyta</taxon>
        <taxon>Spermatophyta</taxon>
        <taxon>Magnoliopsida</taxon>
        <taxon>Magnoliidae</taxon>
        <taxon>Piperales</taxon>
        <taxon>Aristolochiaceae</taxon>
        <taxon>Aristolochia</taxon>
    </lineage>
</organism>
<reference evidence="8 9" key="1">
    <citation type="submission" date="2021-07" db="EMBL/GenBank/DDBJ databases">
        <title>The Aristolochia fimbriata genome: insights into angiosperm evolution, floral development and chemical biosynthesis.</title>
        <authorList>
            <person name="Jiao Y."/>
        </authorList>
    </citation>
    <scope>NUCLEOTIDE SEQUENCE [LARGE SCALE GENOMIC DNA]</scope>
    <source>
        <strain evidence="8">IBCAS-2021</strain>
        <tissue evidence="8">Leaf</tissue>
    </source>
</reference>
<dbReference type="Pfam" id="PF00331">
    <property type="entry name" value="Glyco_hydro_10"/>
    <property type="match status" value="1"/>
</dbReference>
<dbReference type="PANTHER" id="PTHR31490:SF1">
    <property type="entry name" value="ENDO-1,4-BETA-XYLANASE 1"/>
    <property type="match status" value="1"/>
</dbReference>
<keyword evidence="2" id="KW-0858">Xylan degradation</keyword>
<dbReference type="EMBL" id="JAINDJ010000008">
    <property type="protein sequence ID" value="KAG9440028.1"/>
    <property type="molecule type" value="Genomic_DNA"/>
</dbReference>
<dbReference type="GO" id="GO:0031176">
    <property type="term" value="F:endo-1,4-beta-xylanase activity"/>
    <property type="evidence" value="ECO:0007669"/>
    <property type="project" value="UniProtKB-ARBA"/>
</dbReference>
<dbReference type="PRINTS" id="PR00134">
    <property type="entry name" value="GLHYDRLASE10"/>
</dbReference>
<dbReference type="InterPro" id="IPR044846">
    <property type="entry name" value="GH10"/>
</dbReference>
<proteinExistence type="inferred from homology"/>
<dbReference type="Pfam" id="PF02018">
    <property type="entry name" value="CBM_4_9"/>
    <property type="match status" value="3"/>
</dbReference>
<dbReference type="InterPro" id="IPR001000">
    <property type="entry name" value="GH10_dom"/>
</dbReference>